<dbReference type="EMBL" id="FMZM01000012">
    <property type="protein sequence ID" value="SDD93452.1"/>
    <property type="molecule type" value="Genomic_DNA"/>
</dbReference>
<accession>A0A1G6YT41</accession>
<dbReference type="Proteomes" id="UP000199034">
    <property type="component" value="Unassembled WGS sequence"/>
</dbReference>
<protein>
    <submittedName>
        <fullName evidence="1">Uncharacterized protein</fullName>
    </submittedName>
</protein>
<proteinExistence type="predicted"/>
<keyword evidence="2" id="KW-1185">Reference proteome</keyword>
<evidence type="ECO:0000313" key="1">
    <source>
        <dbReference type="EMBL" id="SDD93452.1"/>
    </source>
</evidence>
<organism evidence="1 2">
    <name type="scientific">Nocardioides lianchengensis</name>
    <dbReference type="NCBI Taxonomy" id="1045774"/>
    <lineage>
        <taxon>Bacteria</taxon>
        <taxon>Bacillati</taxon>
        <taxon>Actinomycetota</taxon>
        <taxon>Actinomycetes</taxon>
        <taxon>Propionibacteriales</taxon>
        <taxon>Nocardioidaceae</taxon>
        <taxon>Nocardioides</taxon>
    </lineage>
</organism>
<gene>
    <name evidence="1" type="ORF">SAMN05421872_112152</name>
</gene>
<dbReference type="OrthoDB" id="3778144at2"/>
<evidence type="ECO:0000313" key="2">
    <source>
        <dbReference type="Proteomes" id="UP000199034"/>
    </source>
</evidence>
<reference evidence="1 2" key="1">
    <citation type="submission" date="2016-10" db="EMBL/GenBank/DDBJ databases">
        <authorList>
            <person name="de Groot N.N."/>
        </authorList>
    </citation>
    <scope>NUCLEOTIDE SEQUENCE [LARGE SCALE GENOMIC DNA]</scope>
    <source>
        <strain evidence="1 2">CGMCC 4.6858</strain>
    </source>
</reference>
<dbReference type="STRING" id="1045774.SAMN05421872_112152"/>
<sequence>MRPEDDFTAYVAARWPALVRELALLGCPDELVEDVVVDGLARCRRSWAATVRRGDADVVVPEAVLTAWTERRRTSWWVGVAAPSEDPDRVAAAVLLDRLSEAERVAAVRAGSDLLDRAAAAVPVLAPPLDEVRRRRVPHRPGRGRRVALGVGAALAAAAVATAAVVPALSGADERRDPSALAPLPVRAADNPVAVAWVAGGELHLRRAVVDTGPVVDLVEVPGGAAYLDAGGRVVRVDERGRRELLGRADPDAGLTGSAGGGLVVWRERASGDLVVHDVRRDDEAARVAGTSLRPVAVDDDRLYYNSTDGSVAVLLPDGDPRRLRALPLLDVRAGTMLLRGDRGRVLLRSQRERPGTFEVGQDGELSDDGRFALVTTARGDRVALDILGGRPATGVAPGERVVAARLADEGTIVVAVVPADRAEPADPGIGRRSEAGSWELRTCVLGTGDCSTGTRIPAAGPVPLFAR</sequence>
<name>A0A1G6YT41_9ACTN</name>
<dbReference type="AlphaFoldDB" id="A0A1G6YT41"/>
<dbReference type="RefSeq" id="WP_090860163.1">
    <property type="nucleotide sequence ID" value="NZ_FMZM01000012.1"/>
</dbReference>